<dbReference type="GeneID" id="18871500"/>
<proteinExistence type="predicted"/>
<dbReference type="PANTHER" id="PTHR23507">
    <property type="entry name" value="ZGC:174356"/>
    <property type="match status" value="1"/>
</dbReference>
<dbReference type="InParanoid" id="G3AMU6"/>
<dbReference type="InterPro" id="IPR036259">
    <property type="entry name" value="MFS_trans_sf"/>
</dbReference>
<keyword evidence="7" id="KW-1185">Reference proteome</keyword>
<feature type="transmembrane region" description="Helical" evidence="5">
    <location>
        <begin position="270"/>
        <end position="291"/>
    </location>
</feature>
<feature type="transmembrane region" description="Helical" evidence="5">
    <location>
        <begin position="399"/>
        <end position="421"/>
    </location>
</feature>
<name>G3AMU6_SPAPN</name>
<dbReference type="SUPFAM" id="SSF103473">
    <property type="entry name" value="MFS general substrate transporter"/>
    <property type="match status" value="1"/>
</dbReference>
<dbReference type="Pfam" id="PF07690">
    <property type="entry name" value="MFS_1"/>
    <property type="match status" value="1"/>
</dbReference>
<dbReference type="GO" id="GO:0022857">
    <property type="term" value="F:transmembrane transporter activity"/>
    <property type="evidence" value="ECO:0007669"/>
    <property type="project" value="InterPro"/>
</dbReference>
<keyword evidence="4 5" id="KW-0472">Membrane</keyword>
<dbReference type="OrthoDB" id="3026777at2759"/>
<feature type="transmembrane region" description="Helical" evidence="5">
    <location>
        <begin position="470"/>
        <end position="491"/>
    </location>
</feature>
<comment type="subcellular location">
    <subcellularLocation>
        <location evidence="1">Membrane</location>
        <topology evidence="1">Multi-pass membrane protein</topology>
    </subcellularLocation>
</comment>
<reference evidence="6 7" key="1">
    <citation type="journal article" date="2011" name="Proc. Natl. Acad. Sci. U.S.A.">
        <title>Comparative genomics of xylose-fermenting fungi for enhanced biofuel production.</title>
        <authorList>
            <person name="Wohlbach D.J."/>
            <person name="Kuo A."/>
            <person name="Sato T.K."/>
            <person name="Potts K.M."/>
            <person name="Salamov A.A."/>
            <person name="LaButti K.M."/>
            <person name="Sun H."/>
            <person name="Clum A."/>
            <person name="Pangilinan J.L."/>
            <person name="Lindquist E.A."/>
            <person name="Lucas S."/>
            <person name="Lapidus A."/>
            <person name="Jin M."/>
            <person name="Gunawan C."/>
            <person name="Balan V."/>
            <person name="Dale B.E."/>
            <person name="Jeffries T.W."/>
            <person name="Zinkel R."/>
            <person name="Barry K.W."/>
            <person name="Grigoriev I.V."/>
            <person name="Gasch A.P."/>
        </authorList>
    </citation>
    <scope>NUCLEOTIDE SEQUENCE [LARGE SCALE GENOMIC DNA]</scope>
    <source>
        <strain evidence="7">NRRL Y-27907 / 11-Y1</strain>
    </source>
</reference>
<feature type="transmembrane region" description="Helical" evidence="5">
    <location>
        <begin position="442"/>
        <end position="464"/>
    </location>
</feature>
<accession>G3AMU6</accession>
<dbReference type="STRING" id="619300.G3AMU6"/>
<protein>
    <recommendedName>
        <fullName evidence="8">Major facilitator superfamily (MFS) profile domain-containing protein</fullName>
    </recommendedName>
</protein>
<evidence type="ECO:0000256" key="5">
    <source>
        <dbReference type="SAM" id="Phobius"/>
    </source>
</evidence>
<dbReference type="OMA" id="KRSECGN"/>
<evidence type="ECO:0000256" key="4">
    <source>
        <dbReference type="ARBA" id="ARBA00023136"/>
    </source>
</evidence>
<feature type="transmembrane region" description="Helical" evidence="5">
    <location>
        <begin position="225"/>
        <end position="250"/>
    </location>
</feature>
<feature type="transmembrane region" description="Helical" evidence="5">
    <location>
        <begin position="80"/>
        <end position="97"/>
    </location>
</feature>
<dbReference type="RefSeq" id="XP_007375636.1">
    <property type="nucleotide sequence ID" value="XM_007375574.1"/>
</dbReference>
<dbReference type="KEGG" id="spaa:SPAPADRAFT_50923"/>
<dbReference type="FunCoup" id="G3AMU6">
    <property type="interactions" value="90"/>
</dbReference>
<dbReference type="InterPro" id="IPR011701">
    <property type="entry name" value="MFS"/>
</dbReference>
<gene>
    <name evidence="6" type="ORF">SPAPADRAFT_50923</name>
</gene>
<evidence type="ECO:0000256" key="3">
    <source>
        <dbReference type="ARBA" id="ARBA00022989"/>
    </source>
</evidence>
<keyword evidence="2 5" id="KW-0812">Transmembrane</keyword>
<organism evidence="7">
    <name type="scientific">Spathaspora passalidarum (strain NRRL Y-27907 / 11-Y1)</name>
    <dbReference type="NCBI Taxonomy" id="619300"/>
    <lineage>
        <taxon>Eukaryota</taxon>
        <taxon>Fungi</taxon>
        <taxon>Dikarya</taxon>
        <taxon>Ascomycota</taxon>
        <taxon>Saccharomycotina</taxon>
        <taxon>Pichiomycetes</taxon>
        <taxon>Debaryomycetaceae</taxon>
        <taxon>Spathaspora</taxon>
    </lineage>
</organism>
<feature type="transmembrane region" description="Helical" evidence="5">
    <location>
        <begin position="190"/>
        <end position="213"/>
    </location>
</feature>
<evidence type="ECO:0000256" key="2">
    <source>
        <dbReference type="ARBA" id="ARBA00022692"/>
    </source>
</evidence>
<dbReference type="GO" id="GO:0016020">
    <property type="term" value="C:membrane"/>
    <property type="evidence" value="ECO:0007669"/>
    <property type="project" value="UniProtKB-SubCell"/>
</dbReference>
<feature type="transmembrane region" description="Helical" evidence="5">
    <location>
        <begin position="162"/>
        <end position="184"/>
    </location>
</feature>
<sequence>MPDERSSSETEQLIPHERRMSAVMAITPSVELENSANDVYEAIIEEDSLHDHDDDNEDVRWLREQRTLNKSMHWLKRPSVVMIASILFLLAFAHSSAESTRQIITMKLACNYLGEEKCTKESAQVVMSNLQLGYTISSSIITLIASGKVAPLSDQFGRKLFVVLMLLCFFLGRTCKFLLMSHFTSLKFKLMIACEILTNLCGGILALITLANCYISDVVEPHQRIYSLGISIASLFLGLSIGPLVGNLIISLSPKISPTSTVVLISKSDFLPLKFEVTILFIVLIVAIFVLPESRSEKARRKSRTMSISSSASSIMSQHETVHWTSRFLDSINFLKPLKLLLLPTDMVPAQNRHRIKKDRIAVLSLVFIDCMLGSLAISFAEIYVLYGIYRYSWDQTDIGHLLAIGCSSRAIVLILLSPVINHRIFQHGFGFKVFKKQFDMVDFSMTLLGLICEVIGFFGYSISSTTISFFAFTVFCGFGSLISPALNSSIVKFYPESKIGELFGAMALLKNLFGLVMPVCYLTIYKYSVLIQTPGLVFIIAATVLARWDQSQ</sequence>
<dbReference type="Proteomes" id="UP000000709">
    <property type="component" value="Unassembled WGS sequence"/>
</dbReference>
<dbReference type="HOGENOM" id="CLU_017517_2_0_1"/>
<feature type="transmembrane region" description="Helical" evidence="5">
    <location>
        <begin position="361"/>
        <end position="387"/>
    </location>
</feature>
<evidence type="ECO:0000256" key="1">
    <source>
        <dbReference type="ARBA" id="ARBA00004141"/>
    </source>
</evidence>
<dbReference type="EMBL" id="GL996502">
    <property type="protein sequence ID" value="EGW32360.1"/>
    <property type="molecule type" value="Genomic_DNA"/>
</dbReference>
<dbReference type="eggNOG" id="KOG2816">
    <property type="taxonomic scope" value="Eukaryota"/>
</dbReference>
<dbReference type="PANTHER" id="PTHR23507:SF1">
    <property type="entry name" value="FI18259P1-RELATED"/>
    <property type="match status" value="1"/>
</dbReference>
<dbReference type="AlphaFoldDB" id="G3AMU6"/>
<evidence type="ECO:0000313" key="6">
    <source>
        <dbReference type="EMBL" id="EGW32360.1"/>
    </source>
</evidence>
<evidence type="ECO:0008006" key="8">
    <source>
        <dbReference type="Google" id="ProtNLM"/>
    </source>
</evidence>
<keyword evidence="3 5" id="KW-1133">Transmembrane helix</keyword>
<dbReference type="Gene3D" id="1.20.1250.20">
    <property type="entry name" value="MFS general substrate transporter like domains"/>
    <property type="match status" value="1"/>
</dbReference>
<feature type="transmembrane region" description="Helical" evidence="5">
    <location>
        <begin position="531"/>
        <end position="549"/>
    </location>
</feature>
<evidence type="ECO:0000313" key="7">
    <source>
        <dbReference type="Proteomes" id="UP000000709"/>
    </source>
</evidence>
<feature type="transmembrane region" description="Helical" evidence="5">
    <location>
        <begin position="503"/>
        <end position="525"/>
    </location>
</feature>